<keyword evidence="6" id="KW-1185">Reference proteome</keyword>
<evidence type="ECO:0000256" key="1">
    <source>
        <dbReference type="ARBA" id="ARBA00022741"/>
    </source>
</evidence>
<name>A0A1S5R3R8_9CAUD</name>
<feature type="domain" description="PhoH-like protein" evidence="4">
    <location>
        <begin position="55"/>
        <end position="255"/>
    </location>
</feature>
<reference evidence="5 6" key="1">
    <citation type="submission" date="2016-03" db="EMBL/GenBank/DDBJ databases">
        <title>Characterisation of pf16 and phiPMW: Two novel phages infecting Pseudomonas putida PpG1.</title>
        <authorList>
            <person name="Magill D.J."/>
            <person name="Krylov V.N."/>
            <person name="Shaburova O.V."/>
            <person name="Allen C.C.R."/>
            <person name="McGrath J.W."/>
            <person name="Quinn J.P."/>
            <person name="Kulakov L.A."/>
        </authorList>
    </citation>
    <scope>NUCLEOTIDE SEQUENCE [LARGE SCALE GENOMIC DNA]</scope>
</reference>
<dbReference type="PANTHER" id="PTHR30473">
    <property type="entry name" value="PROTEIN PHOH"/>
    <property type="match status" value="1"/>
</dbReference>
<dbReference type="PANTHER" id="PTHR30473:SF3">
    <property type="entry name" value="PROTEIN PHOH"/>
    <property type="match status" value="1"/>
</dbReference>
<sequence>MSSNNRQKREARNARRDETRDTSPRNSRQGRDAANEPQKPELDIQYKPAATRPLEALTPSQEIHKSSLIHEDIVVSIGSAGTGKTYLSAAVAAELYKSGQVKKIIMSRPPVEVGPKLGFLPGDIDDKFAPYLEPFKAGLVDRLGSNKFKCDYKSRILAKPLAYMRGDTFDDAVMLLDEAQNTTVAEMKMFLTRAGTNSRIFISGDINQTDLNGKETGLSWLVRQIEKRDTGIDLIRYDRDDCIRSGLCKRMLDLIEEEV</sequence>
<dbReference type="Pfam" id="PF02562">
    <property type="entry name" value="PhoH"/>
    <property type="match status" value="1"/>
</dbReference>
<evidence type="ECO:0000313" key="6">
    <source>
        <dbReference type="Proteomes" id="UP000225821"/>
    </source>
</evidence>
<dbReference type="GO" id="GO:0005524">
    <property type="term" value="F:ATP binding"/>
    <property type="evidence" value="ECO:0007669"/>
    <property type="project" value="UniProtKB-KW"/>
</dbReference>
<dbReference type="EMBL" id="KU873925">
    <property type="protein sequence ID" value="AND75062.1"/>
    <property type="molecule type" value="Genomic_DNA"/>
</dbReference>
<protein>
    <recommendedName>
        <fullName evidence="4">PhoH-like protein domain-containing protein</fullName>
    </recommendedName>
</protein>
<evidence type="ECO:0000256" key="3">
    <source>
        <dbReference type="SAM" id="MobiDB-lite"/>
    </source>
</evidence>
<gene>
    <name evidence="5" type="ORF">pf16_139</name>
</gene>
<dbReference type="OrthoDB" id="8501at10239"/>
<organism evidence="5 6">
    <name type="scientific">Pseudomonas phage pf16</name>
    <dbReference type="NCBI Taxonomy" id="1815630"/>
    <lineage>
        <taxon>Viruses</taxon>
        <taxon>Duplodnaviria</taxon>
        <taxon>Heunggongvirae</taxon>
        <taxon>Uroviricota</taxon>
        <taxon>Caudoviricetes</taxon>
        <taxon>Chakrabartyvirus</taxon>
        <taxon>Chakrabartyvirus pf16</taxon>
    </lineage>
</organism>
<evidence type="ECO:0000259" key="4">
    <source>
        <dbReference type="Pfam" id="PF02562"/>
    </source>
</evidence>
<proteinExistence type="predicted"/>
<accession>A0A1S5R3R8</accession>
<dbReference type="Proteomes" id="UP000225821">
    <property type="component" value="Segment"/>
</dbReference>
<dbReference type="SUPFAM" id="SSF52540">
    <property type="entry name" value="P-loop containing nucleoside triphosphate hydrolases"/>
    <property type="match status" value="1"/>
</dbReference>
<keyword evidence="2" id="KW-0067">ATP-binding</keyword>
<dbReference type="InterPro" id="IPR027417">
    <property type="entry name" value="P-loop_NTPase"/>
</dbReference>
<evidence type="ECO:0000256" key="2">
    <source>
        <dbReference type="ARBA" id="ARBA00022840"/>
    </source>
</evidence>
<keyword evidence="1" id="KW-0547">Nucleotide-binding</keyword>
<evidence type="ECO:0000313" key="5">
    <source>
        <dbReference type="EMBL" id="AND75062.1"/>
    </source>
</evidence>
<feature type="region of interest" description="Disordered" evidence="3">
    <location>
        <begin position="1"/>
        <end position="43"/>
    </location>
</feature>
<feature type="compositionally biased region" description="Basic and acidic residues" evidence="3">
    <location>
        <begin position="7"/>
        <end position="43"/>
    </location>
</feature>
<dbReference type="InterPro" id="IPR003714">
    <property type="entry name" value="PhoH"/>
</dbReference>
<dbReference type="InterPro" id="IPR051451">
    <property type="entry name" value="PhoH2-like"/>
</dbReference>
<dbReference type="Gene3D" id="3.40.50.300">
    <property type="entry name" value="P-loop containing nucleotide triphosphate hydrolases"/>
    <property type="match status" value="1"/>
</dbReference>